<dbReference type="SUPFAM" id="SSF46689">
    <property type="entry name" value="Homeodomain-like"/>
    <property type="match status" value="1"/>
</dbReference>
<dbReference type="SMART" id="SM00342">
    <property type="entry name" value="HTH_ARAC"/>
    <property type="match status" value="1"/>
</dbReference>
<organism evidence="5 6">
    <name type="scientific">Paraburkholderia silviterrae</name>
    <dbReference type="NCBI Taxonomy" id="2528715"/>
    <lineage>
        <taxon>Bacteria</taxon>
        <taxon>Pseudomonadati</taxon>
        <taxon>Pseudomonadota</taxon>
        <taxon>Betaproteobacteria</taxon>
        <taxon>Burkholderiales</taxon>
        <taxon>Burkholderiaceae</taxon>
        <taxon>Paraburkholderia</taxon>
    </lineage>
</organism>
<dbReference type="InterPro" id="IPR018060">
    <property type="entry name" value="HTH_AraC"/>
</dbReference>
<keyword evidence="2" id="KW-0238">DNA-binding</keyword>
<evidence type="ECO:0000259" key="4">
    <source>
        <dbReference type="PROSITE" id="PS01124"/>
    </source>
</evidence>
<dbReference type="PROSITE" id="PS00041">
    <property type="entry name" value="HTH_ARAC_FAMILY_1"/>
    <property type="match status" value="1"/>
</dbReference>
<evidence type="ECO:0000313" key="5">
    <source>
        <dbReference type="EMBL" id="TDG22751.1"/>
    </source>
</evidence>
<comment type="caution">
    <text evidence="5">The sequence shown here is derived from an EMBL/GenBank/DDBJ whole genome shotgun (WGS) entry which is preliminary data.</text>
</comment>
<dbReference type="Pfam" id="PF12833">
    <property type="entry name" value="HTH_18"/>
    <property type="match status" value="1"/>
</dbReference>
<protein>
    <submittedName>
        <fullName evidence="5">AraC family transcriptional regulator</fullName>
    </submittedName>
</protein>
<sequence length="305" mass="33936">MAADCARIDWVMPEDDPGNPFKCTDEFAECVEKVKPGKTTIGSLGDPKNKILCIEQGRVKLEGPHGQWVLLPAHMVFIPHSRPYRLYTSADAVVAVAHLGAQHTVWEHEGCWAAPINGLAKEMLGYALRWGRDRAADDPVANAYFNALGLLCKEWFQCSRMMWIPFGESAELKRAIAYSRTRLESVTIELAAEAAGTSVRTLRRYFQDELGMSWRRFLQELRMTRAIELLTLKRLSVTQTALEVGFNSVAAFTLAFTSFTGKTPSTYSRDFFNNSPALGVSEHVPDDAEGEMVLSGQLMSHSTAV</sequence>
<dbReference type="PROSITE" id="PS01124">
    <property type="entry name" value="HTH_ARAC_FAMILY_2"/>
    <property type="match status" value="1"/>
</dbReference>
<accession>A0A4V2ZYX7</accession>
<feature type="domain" description="HTH araC/xylS-type" evidence="4">
    <location>
        <begin position="173"/>
        <end position="270"/>
    </location>
</feature>
<evidence type="ECO:0000256" key="3">
    <source>
        <dbReference type="ARBA" id="ARBA00023163"/>
    </source>
</evidence>
<dbReference type="Gene3D" id="1.10.10.60">
    <property type="entry name" value="Homeodomain-like"/>
    <property type="match status" value="2"/>
</dbReference>
<dbReference type="InterPro" id="IPR009057">
    <property type="entry name" value="Homeodomain-like_sf"/>
</dbReference>
<evidence type="ECO:0000256" key="1">
    <source>
        <dbReference type="ARBA" id="ARBA00023015"/>
    </source>
</evidence>
<reference evidence="5 6" key="1">
    <citation type="submission" date="2019-03" db="EMBL/GenBank/DDBJ databases">
        <title>Paraburkholderia sp. 4M-K11, isolated from subtropical forest soil.</title>
        <authorList>
            <person name="Gao Z.-H."/>
            <person name="Qiu L.-H."/>
        </authorList>
    </citation>
    <scope>NUCLEOTIDE SEQUENCE [LARGE SCALE GENOMIC DNA]</scope>
    <source>
        <strain evidence="5 6">4M-K11</strain>
    </source>
</reference>
<keyword evidence="1" id="KW-0805">Transcription regulation</keyword>
<dbReference type="PANTHER" id="PTHR11019:SF159">
    <property type="entry name" value="TRANSCRIPTIONAL REGULATOR-RELATED"/>
    <property type="match status" value="1"/>
</dbReference>
<keyword evidence="3" id="KW-0804">Transcription</keyword>
<proteinExistence type="predicted"/>
<name>A0A4V2ZYX7_9BURK</name>
<dbReference type="AlphaFoldDB" id="A0A4V2ZYX7"/>
<evidence type="ECO:0000313" key="6">
    <source>
        <dbReference type="Proteomes" id="UP000295722"/>
    </source>
</evidence>
<dbReference type="GO" id="GO:0003700">
    <property type="term" value="F:DNA-binding transcription factor activity"/>
    <property type="evidence" value="ECO:0007669"/>
    <property type="project" value="InterPro"/>
</dbReference>
<dbReference type="InterPro" id="IPR018062">
    <property type="entry name" value="HTH_AraC-typ_CS"/>
</dbReference>
<dbReference type="Proteomes" id="UP000295722">
    <property type="component" value="Unassembled WGS sequence"/>
</dbReference>
<keyword evidence="6" id="KW-1185">Reference proteome</keyword>
<dbReference type="OrthoDB" id="9806768at2"/>
<dbReference type="GO" id="GO:0043565">
    <property type="term" value="F:sequence-specific DNA binding"/>
    <property type="evidence" value="ECO:0007669"/>
    <property type="project" value="InterPro"/>
</dbReference>
<gene>
    <name evidence="5" type="ORF">EYW47_16155</name>
</gene>
<dbReference type="EMBL" id="SMRP01000007">
    <property type="protein sequence ID" value="TDG22751.1"/>
    <property type="molecule type" value="Genomic_DNA"/>
</dbReference>
<evidence type="ECO:0000256" key="2">
    <source>
        <dbReference type="ARBA" id="ARBA00023125"/>
    </source>
</evidence>
<dbReference type="PANTHER" id="PTHR11019">
    <property type="entry name" value="HTH-TYPE TRANSCRIPTIONAL REGULATOR NIMR"/>
    <property type="match status" value="1"/>
</dbReference>